<dbReference type="EMBL" id="CP007128">
    <property type="protein sequence ID" value="AHG88331.1"/>
    <property type="molecule type" value="Genomic_DNA"/>
</dbReference>
<dbReference type="STRING" id="861299.J421_0794"/>
<dbReference type="InterPro" id="IPR050194">
    <property type="entry name" value="Glycosyltransferase_grp1"/>
</dbReference>
<evidence type="ECO:0000313" key="3">
    <source>
        <dbReference type="EMBL" id="AHG88331.1"/>
    </source>
</evidence>
<dbReference type="InterPro" id="IPR028098">
    <property type="entry name" value="Glyco_trans_4-like_N"/>
</dbReference>
<keyword evidence="4" id="KW-1185">Reference proteome</keyword>
<feature type="domain" description="Glycosyl transferase family 1" evidence="1">
    <location>
        <begin position="189"/>
        <end position="329"/>
    </location>
</feature>
<dbReference type="eggNOG" id="COG0438">
    <property type="taxonomic scope" value="Bacteria"/>
</dbReference>
<evidence type="ECO:0000313" key="4">
    <source>
        <dbReference type="Proteomes" id="UP000019151"/>
    </source>
</evidence>
<dbReference type="PANTHER" id="PTHR45947:SF3">
    <property type="entry name" value="SULFOQUINOVOSYL TRANSFERASE SQD2"/>
    <property type="match status" value="1"/>
</dbReference>
<accession>W0RC25</accession>
<reference evidence="3 4" key="1">
    <citation type="journal article" date="2014" name="Genome Announc.">
        <title>Genome Sequence and Methylome of Soil Bacterium Gemmatirosa kalamazoonensis KBS708T, a Member of the Rarely Cultivated Gemmatimonadetes Phylum.</title>
        <authorList>
            <person name="Debruyn J.M."/>
            <person name="Radosevich M."/>
            <person name="Wommack K.E."/>
            <person name="Polson S.W."/>
            <person name="Hauser L.J."/>
            <person name="Fawaz M.N."/>
            <person name="Korlach J."/>
            <person name="Tsai Y.C."/>
        </authorList>
    </citation>
    <scope>NUCLEOTIDE SEQUENCE [LARGE SCALE GENOMIC DNA]</scope>
    <source>
        <strain evidence="3 4">KBS708</strain>
    </source>
</reference>
<protein>
    <submittedName>
        <fullName evidence="3">Glycosyl transferase group 1</fullName>
    </submittedName>
</protein>
<feature type="domain" description="Glycosyltransferase subfamily 4-like N-terminal" evidence="2">
    <location>
        <begin position="15"/>
        <end position="170"/>
    </location>
</feature>
<dbReference type="KEGG" id="gba:J421_0794"/>
<gene>
    <name evidence="3" type="ORF">J421_0794</name>
</gene>
<dbReference type="OrthoDB" id="9802525at2"/>
<dbReference type="InterPro" id="IPR001296">
    <property type="entry name" value="Glyco_trans_1"/>
</dbReference>
<dbReference type="Gene3D" id="3.40.50.2000">
    <property type="entry name" value="Glycogen Phosphorylase B"/>
    <property type="match status" value="2"/>
</dbReference>
<organism evidence="3 4">
    <name type="scientific">Gemmatirosa kalamazoonensis</name>
    <dbReference type="NCBI Taxonomy" id="861299"/>
    <lineage>
        <taxon>Bacteria</taxon>
        <taxon>Pseudomonadati</taxon>
        <taxon>Gemmatimonadota</taxon>
        <taxon>Gemmatimonadia</taxon>
        <taxon>Gemmatimonadales</taxon>
        <taxon>Gemmatimonadaceae</taxon>
        <taxon>Gemmatirosa</taxon>
    </lineage>
</organism>
<dbReference type="CDD" id="cd03801">
    <property type="entry name" value="GT4_PimA-like"/>
    <property type="match status" value="1"/>
</dbReference>
<dbReference type="Pfam" id="PF13439">
    <property type="entry name" value="Glyco_transf_4"/>
    <property type="match status" value="1"/>
</dbReference>
<evidence type="ECO:0000259" key="2">
    <source>
        <dbReference type="Pfam" id="PF13439"/>
    </source>
</evidence>
<dbReference type="PANTHER" id="PTHR45947">
    <property type="entry name" value="SULFOQUINOVOSYL TRANSFERASE SQD2"/>
    <property type="match status" value="1"/>
</dbReference>
<dbReference type="InParanoid" id="W0RC25"/>
<dbReference type="Proteomes" id="UP000019151">
    <property type="component" value="Chromosome"/>
</dbReference>
<proteinExistence type="predicted"/>
<dbReference type="AlphaFoldDB" id="W0RC25"/>
<dbReference type="SUPFAM" id="SSF53756">
    <property type="entry name" value="UDP-Glycosyltransferase/glycogen phosphorylase"/>
    <property type="match status" value="1"/>
</dbReference>
<dbReference type="GO" id="GO:0016758">
    <property type="term" value="F:hexosyltransferase activity"/>
    <property type="evidence" value="ECO:0007669"/>
    <property type="project" value="TreeGrafter"/>
</dbReference>
<sequence length="378" mass="39849">MRIALVSDMYLPRRGGIELHLADLAARLRGAGHAVDVLTPTPGPMDLGVRRLALPLLPGTGVTIDPRLVGALGRALDAGRYDVAHCHASVFSPAAWAAMWAARRRGVPAVLTFHSVLRTSAHYLGAAYRALGAARWPLAVTGVSEIVAGQARRVAPGAPVGVLPNAVDLAWWRAGTVADGRAGALRLACAMRLTRKKRPAALLRAVAAVSRALPDVRLRLTLAGEGSARPALERLVARLGLGDVVRLPGWLSRPALRELYHASDAFVLPTVDESFGIAALEARAAGLPVLARRGTGVGDFVRDGAHGYLVASDDETVDRLIALGRDPLRLAALAARSRAEPVAAYDWSAVVARHEAVYASVSDRGAAKRVAPRRAAAR</sequence>
<name>W0RC25_9BACT</name>
<dbReference type="HOGENOM" id="CLU_009583_2_1_0"/>
<dbReference type="Pfam" id="PF00534">
    <property type="entry name" value="Glycos_transf_1"/>
    <property type="match status" value="1"/>
</dbReference>
<keyword evidence="3" id="KW-0808">Transferase</keyword>
<dbReference type="RefSeq" id="WP_025409875.1">
    <property type="nucleotide sequence ID" value="NZ_CP007128.1"/>
</dbReference>
<evidence type="ECO:0000259" key="1">
    <source>
        <dbReference type="Pfam" id="PF00534"/>
    </source>
</evidence>